<keyword evidence="4" id="KW-1185">Reference proteome</keyword>
<evidence type="ECO:0000313" key="3">
    <source>
        <dbReference type="EnsemblMetazoa" id="ADAC010489-PA"/>
    </source>
</evidence>
<accession>W5J1B9</accession>
<dbReference type="EMBL" id="ADMH02002185">
    <property type="protein sequence ID" value="ETN57942.1"/>
    <property type="molecule type" value="Genomic_DNA"/>
</dbReference>
<gene>
    <name evidence="2" type="ORF">AND_010489</name>
</gene>
<feature type="compositionally biased region" description="Polar residues" evidence="1">
    <location>
        <begin position="27"/>
        <end position="39"/>
    </location>
</feature>
<feature type="region of interest" description="Disordered" evidence="1">
    <location>
        <begin position="219"/>
        <end position="279"/>
    </location>
</feature>
<sequence length="346" mass="37690">MGSFNSKVSPSNDKIRNAEQGEEPTTDPRSPTLHINRSPISPEGGVSRASITKVKDLTLMLTETEEPMATSLQTPTLNQLPKRFQSIIDPRSPSTFTRTPLLVDTQSVTLDCSNLTNVVSTLQYDEDHGEASFKDCDTEGLPVNICSLQIEHDDDESAPILEEPTDPNEVTVFEDAEVVPFAGIDPRSPSIAIARTPMVLGKDEGDDRTEMKREAMMEQVAKEEDMKRNVEGQEHTPKQNDLQQQEQPQGDEAGRGEPTTPKKDKQSPSSGGLKAGARTPLGCVTNIGAAGNNIRRLALMGQLKQKSIATDEQKLIARSPNTGSAESVNSAAKHVNRSRIPKLRLS</sequence>
<dbReference type="EnsemblMetazoa" id="ADAC010489-RA">
    <property type="protein sequence ID" value="ADAC010489-PA"/>
    <property type="gene ID" value="ADAC010489"/>
</dbReference>
<dbReference type="FunCoup" id="W5J1B9">
    <property type="interactions" value="8"/>
</dbReference>
<protein>
    <submittedName>
        <fullName evidence="2 3">Uncharacterized protein</fullName>
    </submittedName>
</protein>
<evidence type="ECO:0000256" key="1">
    <source>
        <dbReference type="SAM" id="MobiDB-lite"/>
    </source>
</evidence>
<proteinExistence type="predicted"/>
<reference evidence="3" key="4">
    <citation type="submission" date="2015-06" db="UniProtKB">
        <authorList>
            <consortium name="EnsemblMetazoa"/>
        </authorList>
    </citation>
    <scope>IDENTIFICATION</scope>
</reference>
<feature type="compositionally biased region" description="Polar residues" evidence="1">
    <location>
        <begin position="1"/>
        <end position="12"/>
    </location>
</feature>
<feature type="compositionally biased region" description="Basic and acidic residues" evidence="1">
    <location>
        <begin position="219"/>
        <end position="238"/>
    </location>
</feature>
<feature type="region of interest" description="Disordered" evidence="1">
    <location>
        <begin position="315"/>
        <end position="346"/>
    </location>
</feature>
<reference evidence="2" key="2">
    <citation type="submission" date="2010-05" db="EMBL/GenBank/DDBJ databases">
        <authorList>
            <person name="Almeida L.G."/>
            <person name="Nicolas M.F."/>
            <person name="Souza R.C."/>
            <person name="Vasconcelos A.T.R."/>
        </authorList>
    </citation>
    <scope>NUCLEOTIDE SEQUENCE</scope>
</reference>
<organism evidence="2">
    <name type="scientific">Anopheles darlingi</name>
    <name type="common">Mosquito</name>
    <dbReference type="NCBI Taxonomy" id="43151"/>
    <lineage>
        <taxon>Eukaryota</taxon>
        <taxon>Metazoa</taxon>
        <taxon>Ecdysozoa</taxon>
        <taxon>Arthropoda</taxon>
        <taxon>Hexapoda</taxon>
        <taxon>Insecta</taxon>
        <taxon>Pterygota</taxon>
        <taxon>Neoptera</taxon>
        <taxon>Endopterygota</taxon>
        <taxon>Diptera</taxon>
        <taxon>Nematocera</taxon>
        <taxon>Culicoidea</taxon>
        <taxon>Culicidae</taxon>
        <taxon>Anophelinae</taxon>
        <taxon>Anopheles</taxon>
    </lineage>
</organism>
<name>W5J1B9_ANODA</name>
<feature type="compositionally biased region" description="Basic residues" evidence="1">
    <location>
        <begin position="334"/>
        <end position="346"/>
    </location>
</feature>
<dbReference type="eggNOG" id="ENOG502T6X0">
    <property type="taxonomic scope" value="Eukaryota"/>
</dbReference>
<dbReference type="InterPro" id="IPR038832">
    <property type="entry name" value="CDCA3"/>
</dbReference>
<dbReference type="PANTHER" id="PTHR34756:SF1">
    <property type="entry name" value="CELL DIVISION CYCLE-ASSOCIATED PROTEIN 3"/>
    <property type="match status" value="1"/>
</dbReference>
<reference evidence="2 4" key="1">
    <citation type="journal article" date="2010" name="BMC Genomics">
        <title>Combination of measures distinguishes pre-miRNAs from other stem-loops in the genome of the newly sequenced Anopheles darlingi.</title>
        <authorList>
            <person name="Mendes N.D."/>
            <person name="Freitas A.T."/>
            <person name="Vasconcelos A.T."/>
            <person name="Sagot M.F."/>
        </authorList>
    </citation>
    <scope>NUCLEOTIDE SEQUENCE</scope>
</reference>
<dbReference type="VEuPathDB" id="VectorBase:ADAC010489"/>
<dbReference type="PANTHER" id="PTHR34756">
    <property type="entry name" value="CELL DIVISION CYCLE-ASSOCIATED PROTEIN 3"/>
    <property type="match status" value="1"/>
</dbReference>
<evidence type="ECO:0000313" key="4">
    <source>
        <dbReference type="Proteomes" id="UP000000673"/>
    </source>
</evidence>
<evidence type="ECO:0000313" key="2">
    <source>
        <dbReference type="EMBL" id="ETN57942.1"/>
    </source>
</evidence>
<dbReference type="STRING" id="43151.W5J1B9"/>
<dbReference type="HOGENOM" id="CLU_909787_0_0_1"/>
<reference evidence="2" key="3">
    <citation type="journal article" date="2013" name="Nucleic Acids Res.">
        <title>The genome of Anopheles darlingi, the main neotropical malaria vector.</title>
        <authorList>
            <person name="Marinotti O."/>
            <person name="Cerqueira G.C."/>
            <person name="de Almeida L.G."/>
            <person name="Ferro M.I."/>
            <person name="Loreto E.L."/>
            <person name="Zaha A."/>
            <person name="Teixeira S.M."/>
            <person name="Wespiser A.R."/>
            <person name="Almeida E Silva A."/>
            <person name="Schlindwein A.D."/>
            <person name="Pacheco A.C."/>
            <person name="Silva A.L."/>
            <person name="Graveley B.R."/>
            <person name="Walenz B.P."/>
            <person name="Lima Bde A."/>
            <person name="Ribeiro C.A."/>
            <person name="Nunes-Silva C.G."/>
            <person name="de Carvalho C.R."/>
            <person name="Soares C.M."/>
            <person name="de Menezes C.B."/>
            <person name="Matiolli C."/>
            <person name="Caffrey D."/>
            <person name="Araujo D.A."/>
            <person name="de Oliveira D.M."/>
            <person name="Golenbock D."/>
            <person name="Grisard E.C."/>
            <person name="Fantinatti-Garboggini F."/>
            <person name="de Carvalho F.M."/>
            <person name="Barcellos F.G."/>
            <person name="Prosdocimi F."/>
            <person name="May G."/>
            <person name="Azevedo Junior G.M."/>
            <person name="Guimaraes G.M."/>
            <person name="Goldman G.H."/>
            <person name="Padilha I.Q."/>
            <person name="Batista Jda S."/>
            <person name="Ferro J.A."/>
            <person name="Ribeiro J.M."/>
            <person name="Fietto J.L."/>
            <person name="Dabbas K.M."/>
            <person name="Cerdeira L."/>
            <person name="Agnez-Lima L.F."/>
            <person name="Brocchi M."/>
            <person name="de Carvalho M.O."/>
            <person name="Teixeira Mde M."/>
            <person name="Diniz Maia Mde M."/>
            <person name="Goldman M.H."/>
            <person name="Cruz Schneider M.P."/>
            <person name="Felipe M.S."/>
            <person name="Hungria M."/>
            <person name="Nicolas M.F."/>
            <person name="Pereira M."/>
            <person name="Montes M.A."/>
            <person name="Cantao M.E."/>
            <person name="Vincentz M."/>
            <person name="Rafael M.S."/>
            <person name="Silverman N."/>
            <person name="Stoco P.H."/>
            <person name="Souza R.C."/>
            <person name="Vicentini R."/>
            <person name="Gazzinelli R.T."/>
            <person name="Neves Rde O."/>
            <person name="Silva R."/>
            <person name="Astolfi-Filho S."/>
            <person name="Maciel T.E."/>
            <person name="Urmenyi T.P."/>
            <person name="Tadei W.P."/>
            <person name="Camargo E.P."/>
            <person name="de Vasconcelos A.T."/>
        </authorList>
    </citation>
    <scope>NUCLEOTIDE SEQUENCE</scope>
</reference>
<dbReference type="Proteomes" id="UP000000673">
    <property type="component" value="Unassembled WGS sequence"/>
</dbReference>
<feature type="region of interest" description="Disordered" evidence="1">
    <location>
        <begin position="1"/>
        <end position="48"/>
    </location>
</feature>
<dbReference type="OMA" id="CNLQIEY"/>
<dbReference type="AlphaFoldDB" id="W5J1B9"/>
<feature type="compositionally biased region" description="Polar residues" evidence="1">
    <location>
        <begin position="319"/>
        <end position="330"/>
    </location>
</feature>
<feature type="compositionally biased region" description="Polar residues" evidence="1">
    <location>
        <begin position="239"/>
        <end position="248"/>
    </location>
</feature>
<dbReference type="VEuPathDB" id="VectorBase:ADAR2_007608"/>
<feature type="compositionally biased region" description="Basic and acidic residues" evidence="1">
    <location>
        <begin position="252"/>
        <end position="266"/>
    </location>
</feature>